<keyword evidence="3" id="KW-0677">Repeat</keyword>
<keyword evidence="8" id="KW-1185">Reference proteome</keyword>
<dbReference type="InterPro" id="IPR037721">
    <property type="entry name" value="Ferlin"/>
</dbReference>
<keyword evidence="5" id="KW-0472">Membrane</keyword>
<name>A0ABQ9U5Y0_SAGOE</name>
<evidence type="ECO:0000256" key="2">
    <source>
        <dbReference type="ARBA" id="ARBA00022692"/>
    </source>
</evidence>
<proteinExistence type="predicted"/>
<reference evidence="7 8" key="1">
    <citation type="submission" date="2023-05" db="EMBL/GenBank/DDBJ databases">
        <title>B98-5 Cell Line De Novo Hybrid Assembly: An Optical Mapping Approach.</title>
        <authorList>
            <person name="Kananen K."/>
            <person name="Auerbach J.A."/>
            <person name="Kautto E."/>
            <person name="Blachly J.S."/>
        </authorList>
    </citation>
    <scope>NUCLEOTIDE SEQUENCE [LARGE SCALE GENOMIC DNA]</scope>
    <source>
        <strain evidence="7">B95-8</strain>
        <tissue evidence="7">Cell line</tissue>
    </source>
</reference>
<feature type="compositionally biased region" description="Acidic residues" evidence="6">
    <location>
        <begin position="54"/>
        <end position="72"/>
    </location>
</feature>
<feature type="compositionally biased region" description="Pro residues" evidence="6">
    <location>
        <begin position="106"/>
        <end position="115"/>
    </location>
</feature>
<protein>
    <submittedName>
        <fullName evidence="7">Uncharacterized protein</fullName>
    </submittedName>
</protein>
<feature type="region of interest" description="Disordered" evidence="6">
    <location>
        <begin position="35"/>
        <end position="115"/>
    </location>
</feature>
<comment type="caution">
    <text evidence="7">The sequence shown here is derived from an EMBL/GenBank/DDBJ whole genome shotgun (WGS) entry which is preliminary data.</text>
</comment>
<dbReference type="PANTHER" id="PTHR12546:SF32">
    <property type="entry name" value="OTOFERLIN"/>
    <property type="match status" value="1"/>
</dbReference>
<evidence type="ECO:0000313" key="8">
    <source>
        <dbReference type="Proteomes" id="UP001266305"/>
    </source>
</evidence>
<dbReference type="PANTHER" id="PTHR12546">
    <property type="entry name" value="FER-1-LIKE"/>
    <property type="match status" value="1"/>
</dbReference>
<keyword evidence="2" id="KW-0812">Transmembrane</keyword>
<evidence type="ECO:0000256" key="6">
    <source>
        <dbReference type="SAM" id="MobiDB-lite"/>
    </source>
</evidence>
<evidence type="ECO:0000256" key="1">
    <source>
        <dbReference type="ARBA" id="ARBA00004370"/>
    </source>
</evidence>
<dbReference type="EMBL" id="JASSZA010000015">
    <property type="protein sequence ID" value="KAK2092190.1"/>
    <property type="molecule type" value="Genomic_DNA"/>
</dbReference>
<evidence type="ECO:0000256" key="4">
    <source>
        <dbReference type="ARBA" id="ARBA00022989"/>
    </source>
</evidence>
<dbReference type="Proteomes" id="UP001266305">
    <property type="component" value="Unassembled WGS sequence"/>
</dbReference>
<feature type="region of interest" description="Disordered" evidence="6">
    <location>
        <begin position="156"/>
        <end position="187"/>
    </location>
</feature>
<gene>
    <name evidence="7" type="ORF">P7K49_028718</name>
</gene>
<evidence type="ECO:0000256" key="5">
    <source>
        <dbReference type="ARBA" id="ARBA00023136"/>
    </source>
</evidence>
<comment type="subcellular location">
    <subcellularLocation>
        <location evidence="1">Membrane</location>
    </subcellularLocation>
</comment>
<organism evidence="7 8">
    <name type="scientific">Saguinus oedipus</name>
    <name type="common">Cotton-top tamarin</name>
    <name type="synonym">Oedipomidas oedipus</name>
    <dbReference type="NCBI Taxonomy" id="9490"/>
    <lineage>
        <taxon>Eukaryota</taxon>
        <taxon>Metazoa</taxon>
        <taxon>Chordata</taxon>
        <taxon>Craniata</taxon>
        <taxon>Vertebrata</taxon>
        <taxon>Euteleostomi</taxon>
        <taxon>Mammalia</taxon>
        <taxon>Eutheria</taxon>
        <taxon>Euarchontoglires</taxon>
        <taxon>Primates</taxon>
        <taxon>Haplorrhini</taxon>
        <taxon>Platyrrhini</taxon>
        <taxon>Cebidae</taxon>
        <taxon>Callitrichinae</taxon>
        <taxon>Saguinus</taxon>
    </lineage>
</organism>
<evidence type="ECO:0000256" key="3">
    <source>
        <dbReference type="ARBA" id="ARBA00022737"/>
    </source>
</evidence>
<accession>A0ABQ9U5Y0</accession>
<evidence type="ECO:0000313" key="7">
    <source>
        <dbReference type="EMBL" id="KAK2092190.1"/>
    </source>
</evidence>
<sequence length="325" mass="35226">MEEFFLFGAFLEASMIDRRNGDKPITFEVTIGNYGNEVDGLARPQRPRPRKEPGDEEEVDLIQNSSEDEASDGGDLASVSSTPPMRPQVTDRWAQPPILFGLPSRLPGPPRPHVPPVPTPGTTSICPTWSGSPASTSRAGGQTSAAAFTMPTSWTTSLTSWSGPGGGPAAELKNPRTPRSPGSENRTWEIDDFLMTTDTQDGPSKSSQIMRSLTHLINGVETFGEAGEAGLWPGVTRTPGSQEEGLNDVQEMIKTEKSYPERRLRGVLEELSCGCCSPTPSRFLSLAEKDQGHSSRTRLDRERLKSCLRELVSSWTAGAGGRAWL</sequence>
<keyword evidence="4" id="KW-1133">Transmembrane helix</keyword>